<dbReference type="Proteomes" id="UP001211907">
    <property type="component" value="Unassembled WGS sequence"/>
</dbReference>
<sequence>MEIESLVAVVQLREDTIEETQAALEAVTDEWRRQLEVVASERTVGFPRRLAATIAALALPAHGGVDAAVVDAVADGPPVALSADESQSLDEVLANLRASILDSVGAALDATVANFAAAARSRLLAEKEIAENETDKEAAQNFSLSFAEPLLPEPLSLPAERNPPPVASRAPVPAPVPEENDTKTVSDSTRVANKALVSDLNRLLAHPPAPPSRVHVPESEQENDADEDSPSAATLEVVVHEEPPPPPVAAPSPVSTATTQVPPATAPKPHVEEKKKSGGLMGMLSHMTKSRPKAGRSSSSKGITTSTASDSAPQAAVSAPELQIVDKEAVESVEDSEHISEQLPAIVPDSASADVIPPRPPVPVPRPRAVPSSNEEISRSSYASIHESRRSSEINLEVTSGAPPPPPRPRPAPRPESEVSQGAARRTSDVSGRPISDSSTQHIIDPTNGSNRPISEVSASSISAIPEDSEDSAPKMPVIPPKPSARKIPGIFANQRGHDAMAAMAAAMSNRLSSTAKEATLETSDVDSPAAASSPTTGNDSTDENAPSTPPPQSHHAPPPVIAPGFLAQPLAIKKKENSHSGDDKAIERDAIEWLNKHLAAHDVVITDLYSSLGDGLNLIHALEDATGESVGRYNKRAALAVHKSDNVAVALNFVAKRGVSTAFLTPQDIIDGRKDKILTLFNYITKKFE</sequence>
<gene>
    <name evidence="3" type="ORF">HK100_003316</name>
</gene>
<feature type="compositionally biased region" description="Low complexity" evidence="1">
    <location>
        <begin position="251"/>
        <end position="263"/>
    </location>
</feature>
<feature type="compositionally biased region" description="Pro residues" evidence="1">
    <location>
        <begin position="357"/>
        <end position="368"/>
    </location>
</feature>
<reference evidence="3" key="1">
    <citation type="submission" date="2020-05" db="EMBL/GenBank/DDBJ databases">
        <title>Phylogenomic resolution of chytrid fungi.</title>
        <authorList>
            <person name="Stajich J.E."/>
            <person name="Amses K."/>
            <person name="Simmons R."/>
            <person name="Seto K."/>
            <person name="Myers J."/>
            <person name="Bonds A."/>
            <person name="Quandt C.A."/>
            <person name="Barry K."/>
            <person name="Liu P."/>
            <person name="Grigoriev I."/>
            <person name="Longcore J.E."/>
            <person name="James T.Y."/>
        </authorList>
    </citation>
    <scope>NUCLEOTIDE SEQUENCE</scope>
    <source>
        <strain evidence="3">JEL0513</strain>
    </source>
</reference>
<feature type="compositionally biased region" description="Polar residues" evidence="1">
    <location>
        <begin position="436"/>
        <end position="452"/>
    </location>
</feature>
<evidence type="ECO:0000313" key="3">
    <source>
        <dbReference type="EMBL" id="KAJ3109247.1"/>
    </source>
</evidence>
<accession>A0AAD5XDA5</accession>
<feature type="compositionally biased region" description="Acidic residues" evidence="1">
    <location>
        <begin position="219"/>
        <end position="229"/>
    </location>
</feature>
<evidence type="ECO:0000256" key="1">
    <source>
        <dbReference type="SAM" id="MobiDB-lite"/>
    </source>
</evidence>
<feature type="region of interest" description="Disordered" evidence="1">
    <location>
        <begin position="153"/>
        <end position="190"/>
    </location>
</feature>
<evidence type="ECO:0000313" key="4">
    <source>
        <dbReference type="Proteomes" id="UP001211907"/>
    </source>
</evidence>
<dbReference type="AlphaFoldDB" id="A0AAD5XDA5"/>
<dbReference type="SMART" id="SM00033">
    <property type="entry name" value="CH"/>
    <property type="match status" value="1"/>
</dbReference>
<feature type="compositionally biased region" description="Basic and acidic residues" evidence="1">
    <location>
        <begin position="324"/>
        <end position="340"/>
    </location>
</feature>
<organism evidence="3 4">
    <name type="scientific">Physocladia obscura</name>
    <dbReference type="NCBI Taxonomy" id="109957"/>
    <lineage>
        <taxon>Eukaryota</taxon>
        <taxon>Fungi</taxon>
        <taxon>Fungi incertae sedis</taxon>
        <taxon>Chytridiomycota</taxon>
        <taxon>Chytridiomycota incertae sedis</taxon>
        <taxon>Chytridiomycetes</taxon>
        <taxon>Chytridiales</taxon>
        <taxon>Chytriomycetaceae</taxon>
        <taxon>Physocladia</taxon>
    </lineage>
</organism>
<feature type="compositionally biased region" description="Pro residues" evidence="1">
    <location>
        <begin position="402"/>
        <end position="414"/>
    </location>
</feature>
<feature type="compositionally biased region" description="Low complexity" evidence="1">
    <location>
        <begin position="528"/>
        <end position="537"/>
    </location>
</feature>
<feature type="compositionally biased region" description="Low complexity" evidence="1">
    <location>
        <begin position="453"/>
        <end position="466"/>
    </location>
</feature>
<protein>
    <recommendedName>
        <fullName evidence="2">Calponin-homology (CH) domain-containing protein</fullName>
    </recommendedName>
</protein>
<feature type="compositionally biased region" description="Polar residues" evidence="1">
    <location>
        <begin position="296"/>
        <end position="312"/>
    </location>
</feature>
<feature type="region of interest" description="Disordered" evidence="1">
    <location>
        <begin position="514"/>
        <end position="564"/>
    </location>
</feature>
<dbReference type="InterPro" id="IPR036872">
    <property type="entry name" value="CH_dom_sf"/>
</dbReference>
<feature type="compositionally biased region" description="Polar residues" evidence="1">
    <location>
        <begin position="372"/>
        <end position="383"/>
    </location>
</feature>
<dbReference type="InterPro" id="IPR001715">
    <property type="entry name" value="CH_dom"/>
</dbReference>
<keyword evidence="4" id="KW-1185">Reference proteome</keyword>
<dbReference type="PROSITE" id="PS50021">
    <property type="entry name" value="CH"/>
    <property type="match status" value="1"/>
</dbReference>
<dbReference type="Pfam" id="PF00307">
    <property type="entry name" value="CH"/>
    <property type="match status" value="1"/>
</dbReference>
<feature type="compositionally biased region" description="Pro residues" evidence="1">
    <location>
        <begin position="548"/>
        <end position="562"/>
    </location>
</feature>
<dbReference type="SUPFAM" id="SSF47576">
    <property type="entry name" value="Calponin-homology domain, CH-domain"/>
    <property type="match status" value="1"/>
</dbReference>
<feature type="compositionally biased region" description="Pro residues" evidence="1">
    <location>
        <begin position="161"/>
        <end position="176"/>
    </location>
</feature>
<proteinExistence type="predicted"/>
<feature type="region of interest" description="Disordered" evidence="1">
    <location>
        <begin position="204"/>
        <end position="489"/>
    </location>
</feature>
<dbReference type="EMBL" id="JADGJH010001819">
    <property type="protein sequence ID" value="KAJ3109247.1"/>
    <property type="molecule type" value="Genomic_DNA"/>
</dbReference>
<feature type="domain" description="Calponin-homology (CH)" evidence="2">
    <location>
        <begin position="585"/>
        <end position="690"/>
    </location>
</feature>
<comment type="caution">
    <text evidence="3">The sequence shown here is derived from an EMBL/GenBank/DDBJ whole genome shotgun (WGS) entry which is preliminary data.</text>
</comment>
<evidence type="ECO:0000259" key="2">
    <source>
        <dbReference type="PROSITE" id="PS50021"/>
    </source>
</evidence>
<feature type="compositionally biased region" description="Polar residues" evidence="1">
    <location>
        <begin position="514"/>
        <end position="523"/>
    </location>
</feature>
<dbReference type="Gene3D" id="1.10.418.10">
    <property type="entry name" value="Calponin-like domain"/>
    <property type="match status" value="1"/>
</dbReference>
<name>A0AAD5XDA5_9FUNG</name>